<dbReference type="InterPro" id="IPR015424">
    <property type="entry name" value="PyrdxlP-dep_Trfase"/>
</dbReference>
<gene>
    <name evidence="7" type="ORF">J2Z42_002304</name>
</gene>
<dbReference type="SUPFAM" id="SSF53383">
    <property type="entry name" value="PLP-dependent transferases"/>
    <property type="match status" value="1"/>
</dbReference>
<comment type="caution">
    <text evidence="7">The sequence shown here is derived from an EMBL/GenBank/DDBJ whole genome shotgun (WGS) entry which is preliminary data.</text>
</comment>
<protein>
    <submittedName>
        <fullName evidence="7">DNA-binding transcriptional MocR family regulator</fullName>
    </submittedName>
</protein>
<evidence type="ECO:0000313" key="7">
    <source>
        <dbReference type="EMBL" id="MBP2033600.1"/>
    </source>
</evidence>
<evidence type="ECO:0000256" key="2">
    <source>
        <dbReference type="ARBA" id="ARBA00022898"/>
    </source>
</evidence>
<keyword evidence="3" id="KW-0805">Transcription regulation</keyword>
<dbReference type="CDD" id="cd00609">
    <property type="entry name" value="AAT_like"/>
    <property type="match status" value="1"/>
</dbReference>
<sequence length="449" mass="52531">MLKYEKIIKYIKKEISEGSLTYKKRLPSIRTVSQQFNCSIGTILKAYDKLEKDNIIYSSPKSGYYLLEDFHNINSSKNTIFDFSSGVPDIETFPYKDLQHCLNKSIKLHKETLFTYSDPRGLNSLRNVLKDHLHQYQIFTHEDNIVITSSSQQALNILSIMPFPNSKSNILIEQPTYYGMIKYLELNKTPALGIERGFNGINLNELENMFKYGNIKFFYTIPRFHNPTGYSYNKQEKMAIIKLAKKYNVYIIEDDITADLDLDKKNDPMFTYDTSGKVIYLKSYSKILMPGLRVAVLILPEILMKTFLDYKKWTDMNSPVLSQGALEIYLKSGMFDIHRRKISKLYSNRMTCLENTLSSLKQPKIKWNVPRSGYFACIYVDNKLRYDKIISTLSNQNIQLLDTRTCFLKEYRTDNYFRISISKTNEEKIKKGIPIVLDTIQKYLTYNKF</sequence>
<organism evidence="7 8">
    <name type="scientific">Clostridium algifaecis</name>
    <dbReference type="NCBI Taxonomy" id="1472040"/>
    <lineage>
        <taxon>Bacteria</taxon>
        <taxon>Bacillati</taxon>
        <taxon>Bacillota</taxon>
        <taxon>Clostridia</taxon>
        <taxon>Eubacteriales</taxon>
        <taxon>Clostridiaceae</taxon>
        <taxon>Clostridium</taxon>
    </lineage>
</organism>
<dbReference type="Pfam" id="PF00155">
    <property type="entry name" value="Aminotran_1_2"/>
    <property type="match status" value="1"/>
</dbReference>
<keyword evidence="5" id="KW-0804">Transcription</keyword>
<dbReference type="GO" id="GO:0003677">
    <property type="term" value="F:DNA binding"/>
    <property type="evidence" value="ECO:0007669"/>
    <property type="project" value="UniProtKB-KW"/>
</dbReference>
<dbReference type="PANTHER" id="PTHR46577">
    <property type="entry name" value="HTH-TYPE TRANSCRIPTIONAL REGULATORY PROTEIN GABR"/>
    <property type="match status" value="1"/>
</dbReference>
<dbReference type="Proteomes" id="UP001519307">
    <property type="component" value="Unassembled WGS sequence"/>
</dbReference>
<dbReference type="InterPro" id="IPR004839">
    <property type="entry name" value="Aminotransferase_I/II_large"/>
</dbReference>
<dbReference type="InterPro" id="IPR000524">
    <property type="entry name" value="Tscrpt_reg_HTH_GntR"/>
</dbReference>
<evidence type="ECO:0000256" key="4">
    <source>
        <dbReference type="ARBA" id="ARBA00023125"/>
    </source>
</evidence>
<reference evidence="7 8" key="1">
    <citation type="submission" date="2021-03" db="EMBL/GenBank/DDBJ databases">
        <title>Genomic Encyclopedia of Type Strains, Phase IV (KMG-IV): sequencing the most valuable type-strain genomes for metagenomic binning, comparative biology and taxonomic classification.</title>
        <authorList>
            <person name="Goeker M."/>
        </authorList>
    </citation>
    <scope>NUCLEOTIDE SEQUENCE [LARGE SCALE GENOMIC DNA]</scope>
    <source>
        <strain evidence="7 8">DSM 28783</strain>
    </source>
</reference>
<name>A0ABS4KU81_9CLOT</name>
<evidence type="ECO:0000256" key="1">
    <source>
        <dbReference type="ARBA" id="ARBA00005384"/>
    </source>
</evidence>
<keyword evidence="8" id="KW-1185">Reference proteome</keyword>
<dbReference type="InterPro" id="IPR015421">
    <property type="entry name" value="PyrdxlP-dep_Trfase_major"/>
</dbReference>
<proteinExistence type="inferred from homology"/>
<evidence type="ECO:0000256" key="3">
    <source>
        <dbReference type="ARBA" id="ARBA00023015"/>
    </source>
</evidence>
<evidence type="ECO:0000259" key="6">
    <source>
        <dbReference type="PROSITE" id="PS50949"/>
    </source>
</evidence>
<comment type="similarity">
    <text evidence="1">In the C-terminal section; belongs to the class-I pyridoxal-phosphate-dependent aminotransferase family.</text>
</comment>
<feature type="domain" description="HTH gntR-type" evidence="6">
    <location>
        <begin position="1"/>
        <end position="69"/>
    </location>
</feature>
<dbReference type="Gene3D" id="3.40.640.10">
    <property type="entry name" value="Type I PLP-dependent aspartate aminotransferase-like (Major domain)"/>
    <property type="match status" value="1"/>
</dbReference>
<dbReference type="Gene3D" id="1.10.10.10">
    <property type="entry name" value="Winged helix-like DNA-binding domain superfamily/Winged helix DNA-binding domain"/>
    <property type="match status" value="1"/>
</dbReference>
<dbReference type="InterPro" id="IPR036390">
    <property type="entry name" value="WH_DNA-bd_sf"/>
</dbReference>
<dbReference type="PROSITE" id="PS50949">
    <property type="entry name" value="HTH_GNTR"/>
    <property type="match status" value="1"/>
</dbReference>
<dbReference type="PANTHER" id="PTHR46577:SF1">
    <property type="entry name" value="HTH-TYPE TRANSCRIPTIONAL REGULATORY PROTEIN GABR"/>
    <property type="match status" value="1"/>
</dbReference>
<dbReference type="Pfam" id="PF00392">
    <property type="entry name" value="GntR"/>
    <property type="match status" value="1"/>
</dbReference>
<dbReference type="SUPFAM" id="SSF46785">
    <property type="entry name" value="Winged helix' DNA-binding domain"/>
    <property type="match status" value="1"/>
</dbReference>
<dbReference type="EMBL" id="JAGGLM010000017">
    <property type="protein sequence ID" value="MBP2033600.1"/>
    <property type="molecule type" value="Genomic_DNA"/>
</dbReference>
<dbReference type="InterPro" id="IPR051446">
    <property type="entry name" value="HTH_trans_reg/aminotransferase"/>
</dbReference>
<dbReference type="RefSeq" id="WP_209702866.1">
    <property type="nucleotide sequence ID" value="NZ_JAGGLM010000017.1"/>
</dbReference>
<keyword evidence="4 7" id="KW-0238">DNA-binding</keyword>
<accession>A0ABS4KU81</accession>
<evidence type="ECO:0000313" key="8">
    <source>
        <dbReference type="Proteomes" id="UP001519307"/>
    </source>
</evidence>
<evidence type="ECO:0000256" key="5">
    <source>
        <dbReference type="ARBA" id="ARBA00023163"/>
    </source>
</evidence>
<dbReference type="SMART" id="SM00345">
    <property type="entry name" value="HTH_GNTR"/>
    <property type="match status" value="1"/>
</dbReference>
<keyword evidence="2" id="KW-0663">Pyridoxal phosphate</keyword>
<dbReference type="InterPro" id="IPR036388">
    <property type="entry name" value="WH-like_DNA-bd_sf"/>
</dbReference>